<dbReference type="InterPro" id="IPR029039">
    <property type="entry name" value="Flavoprotein-like_sf"/>
</dbReference>
<accession>A0ABT8YYD2</accession>
<dbReference type="Gene3D" id="3.40.50.360">
    <property type="match status" value="1"/>
</dbReference>
<keyword evidence="5" id="KW-1185">Reference proteome</keyword>
<feature type="domain" description="NADPH-dependent FMN reductase-like" evidence="3">
    <location>
        <begin position="1"/>
        <end position="159"/>
    </location>
</feature>
<dbReference type="PANTHER" id="PTHR43278:SF4">
    <property type="entry name" value="NAD(P)H-DEPENDENT FMN-CONTAINING OXIDOREDUCTASE YWQN-RELATED"/>
    <property type="match status" value="1"/>
</dbReference>
<reference evidence="4" key="1">
    <citation type="submission" date="2023-07" db="EMBL/GenBank/DDBJ databases">
        <title>Mucosal microbiota of week-old chicken and adult hens.</title>
        <authorList>
            <person name="Volf J."/>
            <person name="Karasova D."/>
            <person name="Crhanova M."/>
            <person name="Faldynova M."/>
            <person name="Prikrylova H."/>
            <person name="Zeman M."/>
            <person name="Babak V."/>
            <person name="Rajova J."/>
            <person name="Rychlik I."/>
        </authorList>
    </citation>
    <scope>NUCLEOTIDE SEQUENCE</scope>
    <source>
        <strain evidence="4">ET902</strain>
    </source>
</reference>
<keyword evidence="1" id="KW-0285">Flavoprotein</keyword>
<dbReference type="RefSeq" id="WP_304384783.1">
    <property type="nucleotide sequence ID" value="NZ_JAUPBL010000018.1"/>
</dbReference>
<evidence type="ECO:0000313" key="5">
    <source>
        <dbReference type="Proteomes" id="UP001175147"/>
    </source>
</evidence>
<sequence length="195" mass="21863">MKVLAINGSARKDGNTAILVNIIFEELNREGIETEMIQLARQVIEPCKACWGCAKKTNCVHRNDNFQEYFEKMKNADGIILASPVYSANISSNLQAFLERASVISDMHRDKNLFKYKAGASVCALRRGGALNAIDAMNHFLIIQDMFLAGSSYWTFAFGKDIEDVKNDEEGIKTIKNLGINMAYLMKALEDKKLK</sequence>
<comment type="caution">
    <text evidence="4">The sequence shown here is derived from an EMBL/GenBank/DDBJ whole genome shotgun (WGS) entry which is preliminary data.</text>
</comment>
<dbReference type="EMBL" id="JAUPBM010000063">
    <property type="protein sequence ID" value="MDO7020367.1"/>
    <property type="molecule type" value="Genomic_DNA"/>
</dbReference>
<dbReference type="Pfam" id="PF03358">
    <property type="entry name" value="FMN_red"/>
    <property type="match status" value="1"/>
</dbReference>
<evidence type="ECO:0000259" key="3">
    <source>
        <dbReference type="Pfam" id="PF03358"/>
    </source>
</evidence>
<organism evidence="4 5">
    <name type="scientific">Brachyspira innocens</name>
    <dbReference type="NCBI Taxonomy" id="13264"/>
    <lineage>
        <taxon>Bacteria</taxon>
        <taxon>Pseudomonadati</taxon>
        <taxon>Spirochaetota</taxon>
        <taxon>Spirochaetia</taxon>
        <taxon>Brachyspirales</taxon>
        <taxon>Brachyspiraceae</taxon>
        <taxon>Brachyspira</taxon>
    </lineage>
</organism>
<evidence type="ECO:0000313" key="4">
    <source>
        <dbReference type="EMBL" id="MDO7020367.1"/>
    </source>
</evidence>
<protein>
    <submittedName>
        <fullName evidence="4">Flavodoxin family protein</fullName>
    </submittedName>
</protein>
<dbReference type="Proteomes" id="UP001175147">
    <property type="component" value="Unassembled WGS sequence"/>
</dbReference>
<gene>
    <name evidence="4" type="ORF">Q5M86_06230</name>
</gene>
<dbReference type="InterPro" id="IPR005025">
    <property type="entry name" value="FMN_Rdtase-like_dom"/>
</dbReference>
<evidence type="ECO:0000256" key="1">
    <source>
        <dbReference type="ARBA" id="ARBA00022630"/>
    </source>
</evidence>
<name>A0ABT8YYD2_9SPIR</name>
<dbReference type="PANTHER" id="PTHR43278">
    <property type="entry name" value="NAD(P)H-DEPENDENT FMN-CONTAINING OXIDOREDUCTASE YWQN-RELATED"/>
    <property type="match status" value="1"/>
</dbReference>
<dbReference type="InterPro" id="IPR051796">
    <property type="entry name" value="ISF_SsuE-like"/>
</dbReference>
<proteinExistence type="predicted"/>
<evidence type="ECO:0000256" key="2">
    <source>
        <dbReference type="ARBA" id="ARBA00022643"/>
    </source>
</evidence>
<keyword evidence="2" id="KW-0288">FMN</keyword>
<dbReference type="SUPFAM" id="SSF52218">
    <property type="entry name" value="Flavoproteins"/>
    <property type="match status" value="1"/>
</dbReference>